<dbReference type="Proteomes" id="UP000033935">
    <property type="component" value="Unassembled WGS sequence"/>
</dbReference>
<dbReference type="EMBL" id="LBWG01000023">
    <property type="protein sequence ID" value="KKR03652.1"/>
    <property type="molecule type" value="Genomic_DNA"/>
</dbReference>
<evidence type="ECO:0000259" key="4">
    <source>
        <dbReference type="Pfam" id="PF08450"/>
    </source>
</evidence>
<dbReference type="SUPFAM" id="SSF63829">
    <property type="entry name" value="Calcium-dependent phosphotriesterase"/>
    <property type="match status" value="1"/>
</dbReference>
<feature type="binding site" evidence="3">
    <location>
        <position position="96"/>
    </location>
    <ligand>
        <name>substrate</name>
    </ligand>
</feature>
<feature type="binding site" evidence="3">
    <location>
        <position position="14"/>
    </location>
    <ligand>
        <name>a divalent metal cation</name>
        <dbReference type="ChEBI" id="CHEBI:60240"/>
    </ligand>
</feature>
<dbReference type="Pfam" id="PF08450">
    <property type="entry name" value="SGL"/>
    <property type="match status" value="1"/>
</dbReference>
<dbReference type="GO" id="GO:0019853">
    <property type="term" value="P:L-ascorbic acid biosynthetic process"/>
    <property type="evidence" value="ECO:0007669"/>
    <property type="project" value="TreeGrafter"/>
</dbReference>
<feature type="binding site" evidence="3">
    <location>
        <position position="187"/>
    </location>
    <ligand>
        <name>a divalent metal cation</name>
        <dbReference type="ChEBI" id="CHEBI:60240"/>
    </ligand>
</feature>
<gene>
    <name evidence="5" type="ORF">UT30_C0023G0010</name>
</gene>
<dbReference type="InterPro" id="IPR005511">
    <property type="entry name" value="SMP-30"/>
</dbReference>
<dbReference type="PANTHER" id="PTHR10907">
    <property type="entry name" value="REGUCALCIN"/>
    <property type="match status" value="1"/>
</dbReference>
<dbReference type="InterPro" id="IPR013658">
    <property type="entry name" value="SGL"/>
</dbReference>
<keyword evidence="3" id="KW-0862">Zinc</keyword>
<sequence>MVELISSIKCKLAECPLWNIHENRLYFTDIKQHCLWRLDPQTRNAEKFYNSQFKIGGFAFNNDGTLILCAESHVFKLYKNGETEKLYSMDFSPKERFNDITTDPAGRIYVGTMNSGLFLFEKDKKPVTLIKKVNCSNGMAFNLSENKFYHAVTKDCLINSYDYNRRTGAISDRKNFINFQNSQEWPDGLTIDLEGCLWVAFWNDGVKRISPDGRVIHEVEIPMKNPTSVIFGGKKLDELFITTASGGIFRIKPETGGQAEWPAKF</sequence>
<name>A0A0G0QPU8_9BACT</name>
<dbReference type="InterPro" id="IPR011042">
    <property type="entry name" value="6-blade_b-propeller_TolB-like"/>
</dbReference>
<keyword evidence="3" id="KW-0479">Metal-binding</keyword>
<feature type="active site" description="Proton donor/acceptor" evidence="2">
    <location>
        <position position="187"/>
    </location>
</feature>
<comment type="cofactor">
    <cofactor evidence="3">
        <name>Zn(2+)</name>
        <dbReference type="ChEBI" id="CHEBI:29105"/>
    </cofactor>
    <text evidence="3">Binds 1 divalent metal cation per subunit.</text>
</comment>
<evidence type="ECO:0000313" key="6">
    <source>
        <dbReference type="Proteomes" id="UP000033935"/>
    </source>
</evidence>
<evidence type="ECO:0000256" key="2">
    <source>
        <dbReference type="PIRSR" id="PIRSR605511-1"/>
    </source>
</evidence>
<comment type="similarity">
    <text evidence="1">Belongs to the SMP-30/CGR1 family.</text>
</comment>
<dbReference type="PRINTS" id="PR01790">
    <property type="entry name" value="SMP30FAMILY"/>
</dbReference>
<feature type="domain" description="SMP-30/Gluconolactonase/LRE-like region" evidence="4">
    <location>
        <begin position="12"/>
        <end position="244"/>
    </location>
</feature>
<accession>A0A0G0QPU8</accession>
<evidence type="ECO:0000256" key="3">
    <source>
        <dbReference type="PIRSR" id="PIRSR605511-2"/>
    </source>
</evidence>
<feature type="binding site" evidence="3">
    <location>
        <position position="98"/>
    </location>
    <ligand>
        <name>substrate</name>
    </ligand>
</feature>
<protein>
    <submittedName>
        <fullName evidence="5">Senescence marker protein-30</fullName>
    </submittedName>
</protein>
<dbReference type="GO" id="GO:0005509">
    <property type="term" value="F:calcium ion binding"/>
    <property type="evidence" value="ECO:0007669"/>
    <property type="project" value="TreeGrafter"/>
</dbReference>
<evidence type="ECO:0000256" key="1">
    <source>
        <dbReference type="ARBA" id="ARBA00008853"/>
    </source>
</evidence>
<dbReference type="Gene3D" id="2.120.10.30">
    <property type="entry name" value="TolB, C-terminal domain"/>
    <property type="match status" value="1"/>
</dbReference>
<evidence type="ECO:0000313" key="5">
    <source>
        <dbReference type="EMBL" id="KKR03652.1"/>
    </source>
</evidence>
<dbReference type="GO" id="GO:0004341">
    <property type="term" value="F:gluconolactonase activity"/>
    <property type="evidence" value="ECO:0007669"/>
    <property type="project" value="TreeGrafter"/>
</dbReference>
<feature type="binding site" evidence="3">
    <location>
        <position position="137"/>
    </location>
    <ligand>
        <name>a divalent metal cation</name>
        <dbReference type="ChEBI" id="CHEBI:60240"/>
    </ligand>
</feature>
<dbReference type="AlphaFoldDB" id="A0A0G0QPU8"/>
<comment type="caution">
    <text evidence="5">The sequence shown here is derived from an EMBL/GenBank/DDBJ whole genome shotgun (WGS) entry which is preliminary data.</text>
</comment>
<proteinExistence type="inferred from homology"/>
<organism evidence="5 6">
    <name type="scientific">Candidatus Uhrbacteria bacterium GW2011_GWF2_39_13</name>
    <dbReference type="NCBI Taxonomy" id="1618995"/>
    <lineage>
        <taxon>Bacteria</taxon>
        <taxon>Candidatus Uhriibacteriota</taxon>
    </lineage>
</organism>
<dbReference type="PANTHER" id="PTHR10907:SF47">
    <property type="entry name" value="REGUCALCIN"/>
    <property type="match status" value="1"/>
</dbReference>
<reference evidence="5 6" key="1">
    <citation type="journal article" date="2015" name="Nature">
        <title>rRNA introns, odd ribosomes, and small enigmatic genomes across a large radiation of phyla.</title>
        <authorList>
            <person name="Brown C.T."/>
            <person name="Hug L.A."/>
            <person name="Thomas B.C."/>
            <person name="Sharon I."/>
            <person name="Castelle C.J."/>
            <person name="Singh A."/>
            <person name="Wilkins M.J."/>
            <person name="Williams K.H."/>
            <person name="Banfield J.F."/>
        </authorList>
    </citation>
    <scope>NUCLEOTIDE SEQUENCE [LARGE SCALE GENOMIC DNA]</scope>
</reference>